<keyword evidence="10" id="KW-1185">Reference proteome</keyword>
<dbReference type="FunFam" id="1.20.1250.20:FF:000196">
    <property type="entry name" value="MFS toxin efflux pump (AflT)"/>
    <property type="match status" value="1"/>
</dbReference>
<feature type="transmembrane region" description="Helical" evidence="7">
    <location>
        <begin position="84"/>
        <end position="102"/>
    </location>
</feature>
<dbReference type="CDD" id="cd17502">
    <property type="entry name" value="MFS_Azr1_MDR_like"/>
    <property type="match status" value="1"/>
</dbReference>
<comment type="caution">
    <text evidence="9">The sequence shown here is derived from an EMBL/GenBank/DDBJ whole genome shotgun (WGS) entry which is preliminary data.</text>
</comment>
<feature type="region of interest" description="Disordered" evidence="6">
    <location>
        <begin position="1"/>
        <end position="38"/>
    </location>
</feature>
<sequence>MSTKKDLDSGHANPVHLSDVSEKPPSSNPTADETTGNPQYPGRVRLIFLIFGLVLSSFLIGLDNTIISTAIPKITDQFHALEDVGWYGSAYLLTTCAFQLAWGKLYTFYPVKWTYLTALFVFEAGSLICAVAPTSVALIVGRAIAGVGTGGANAGAYLLVALSVPERQRPTLLGLIGGMYGVASVAGPLLGGLFTDTPRLTWRWCFYINLPLGLIAAVIVLLCVSSSRMSGGTSRPVSLVRQLRQMDLPGTLALVPGVICFLLALQWGGAKYAWTNGRIIALLVVAVCLFVTFIAIQIHSGERATVPPRIFRNRNIWGSAIFGACLTACFFVMLYYVRSLPQASKADRLTCFQLPIWFQAIKGATPAKSGIMNLPMVLGFVIFSALSGALVSAIGYYIQFVYLSLILMALGTGLLSTLTVDAGPGPWIGYQALLGAGVGVGLQAPITAAQTALELKDIATGTAAVIFCETLAGGVMVSVAQNVFANQLGRFLSGVPGLDPRVILDNGATELKGRVAAEYYPAVLAAYNRALTQTFYVGVGLACCSLLGAVWLEPLRVGRKGKAEGDINGNGQSERE</sequence>
<dbReference type="PROSITE" id="PS50850">
    <property type="entry name" value="MFS"/>
    <property type="match status" value="1"/>
</dbReference>
<feature type="transmembrane region" description="Helical" evidence="7">
    <location>
        <begin position="534"/>
        <end position="552"/>
    </location>
</feature>
<dbReference type="FunFam" id="1.20.1720.10:FF:000012">
    <property type="entry name" value="MFS toxin efflux pump (AflT)"/>
    <property type="match status" value="1"/>
</dbReference>
<feature type="transmembrane region" description="Helical" evidence="7">
    <location>
        <begin position="46"/>
        <end position="72"/>
    </location>
</feature>
<feature type="transmembrane region" description="Helical" evidence="7">
    <location>
        <begin position="374"/>
        <end position="393"/>
    </location>
</feature>
<feature type="transmembrane region" description="Helical" evidence="7">
    <location>
        <begin position="316"/>
        <end position="337"/>
    </location>
</feature>
<comment type="similarity">
    <text evidence="2">Belongs to the major facilitator superfamily. TCR/Tet family.</text>
</comment>
<feature type="transmembrane region" description="Helical" evidence="7">
    <location>
        <begin position="206"/>
        <end position="227"/>
    </location>
</feature>
<accession>A0A229WZR4</accession>
<dbReference type="PRINTS" id="PR01036">
    <property type="entry name" value="TCRTETB"/>
</dbReference>
<feature type="transmembrane region" description="Helical" evidence="7">
    <location>
        <begin position="426"/>
        <end position="446"/>
    </location>
</feature>
<feature type="compositionally biased region" description="Polar residues" evidence="6">
    <location>
        <begin position="24"/>
        <end position="38"/>
    </location>
</feature>
<feature type="domain" description="Major facilitator superfamily (MFS) profile" evidence="8">
    <location>
        <begin position="49"/>
        <end position="557"/>
    </location>
</feature>
<keyword evidence="5 7" id="KW-0472">Membrane</keyword>
<dbReference type="Proteomes" id="UP000215289">
    <property type="component" value="Unassembled WGS sequence"/>
</dbReference>
<comment type="subcellular location">
    <subcellularLocation>
        <location evidence="1">Membrane</location>
        <topology evidence="1">Multi-pass membrane protein</topology>
    </subcellularLocation>
</comment>
<dbReference type="STRING" id="1245748.A0A229WZR4"/>
<dbReference type="InterPro" id="IPR011701">
    <property type="entry name" value="MFS"/>
</dbReference>
<evidence type="ECO:0000256" key="3">
    <source>
        <dbReference type="ARBA" id="ARBA00022692"/>
    </source>
</evidence>
<dbReference type="GO" id="GO:0005886">
    <property type="term" value="C:plasma membrane"/>
    <property type="evidence" value="ECO:0007669"/>
    <property type="project" value="TreeGrafter"/>
</dbReference>
<gene>
    <name evidence="9" type="ORF">CFD26_103394</name>
</gene>
<dbReference type="GO" id="GO:0022857">
    <property type="term" value="F:transmembrane transporter activity"/>
    <property type="evidence" value="ECO:0007669"/>
    <property type="project" value="InterPro"/>
</dbReference>
<evidence type="ECO:0000313" key="10">
    <source>
        <dbReference type="Proteomes" id="UP000215289"/>
    </source>
</evidence>
<dbReference type="SUPFAM" id="SSF103473">
    <property type="entry name" value="MFS general substrate transporter"/>
    <property type="match status" value="1"/>
</dbReference>
<evidence type="ECO:0000256" key="7">
    <source>
        <dbReference type="SAM" id="Phobius"/>
    </source>
</evidence>
<dbReference type="Pfam" id="PF07690">
    <property type="entry name" value="MFS_1"/>
    <property type="match status" value="1"/>
</dbReference>
<feature type="transmembrane region" description="Helical" evidence="7">
    <location>
        <begin position="172"/>
        <end position="194"/>
    </location>
</feature>
<feature type="transmembrane region" description="Helical" evidence="7">
    <location>
        <begin position="400"/>
        <end position="420"/>
    </location>
</feature>
<protein>
    <recommendedName>
        <fullName evidence="8">Major facilitator superfamily (MFS) profile domain-containing protein</fullName>
    </recommendedName>
</protein>
<feature type="transmembrane region" description="Helical" evidence="7">
    <location>
        <begin position="114"/>
        <end position="133"/>
    </location>
</feature>
<evidence type="ECO:0000256" key="4">
    <source>
        <dbReference type="ARBA" id="ARBA00022989"/>
    </source>
</evidence>
<evidence type="ECO:0000256" key="1">
    <source>
        <dbReference type="ARBA" id="ARBA00004141"/>
    </source>
</evidence>
<proteinExistence type="inferred from homology"/>
<dbReference type="Gene3D" id="1.20.1250.20">
    <property type="entry name" value="MFS general substrate transporter like domains"/>
    <property type="match status" value="1"/>
</dbReference>
<evidence type="ECO:0000256" key="6">
    <source>
        <dbReference type="SAM" id="MobiDB-lite"/>
    </source>
</evidence>
<feature type="transmembrane region" description="Helical" evidence="7">
    <location>
        <begin position="458"/>
        <end position="480"/>
    </location>
</feature>
<dbReference type="EMBL" id="NIDN02000215">
    <property type="protein sequence ID" value="RLL94312.1"/>
    <property type="molecule type" value="Genomic_DNA"/>
</dbReference>
<name>A0A229WZR4_9EURO</name>
<keyword evidence="3 7" id="KW-0812">Transmembrane</keyword>
<feature type="transmembrane region" description="Helical" evidence="7">
    <location>
        <begin position="279"/>
        <end position="296"/>
    </location>
</feature>
<dbReference type="InterPro" id="IPR036259">
    <property type="entry name" value="MFS_trans_sf"/>
</dbReference>
<dbReference type="PANTHER" id="PTHR23501:SF199">
    <property type="entry name" value="MFS EFFLUX TRANSPORTER INPD-RELATED"/>
    <property type="match status" value="1"/>
</dbReference>
<reference evidence="9 10" key="1">
    <citation type="submission" date="2018-08" db="EMBL/GenBank/DDBJ databases">
        <title>Draft genome sequences of two Aspergillus turcosus clinical strains isolated from bronchoalveolar lavage fluid: one azole-susceptible and the other azole-resistant.</title>
        <authorList>
            <person name="Parent-Michaud M."/>
            <person name="Dufresne P.J."/>
            <person name="Fournier E."/>
            <person name="Martineau C."/>
            <person name="Moreira S."/>
            <person name="Perkins V."/>
            <person name="De Repentigny L."/>
            <person name="Dufresne S.F."/>
        </authorList>
    </citation>
    <scope>NUCLEOTIDE SEQUENCE [LARGE SCALE GENOMIC DNA]</scope>
    <source>
        <strain evidence="9">HMR AF 1038</strain>
    </source>
</reference>
<evidence type="ECO:0000313" key="9">
    <source>
        <dbReference type="EMBL" id="RLL94312.1"/>
    </source>
</evidence>
<dbReference type="AlphaFoldDB" id="A0A229WZR4"/>
<organism evidence="9 10">
    <name type="scientific">Aspergillus turcosus</name>
    <dbReference type="NCBI Taxonomy" id="1245748"/>
    <lineage>
        <taxon>Eukaryota</taxon>
        <taxon>Fungi</taxon>
        <taxon>Dikarya</taxon>
        <taxon>Ascomycota</taxon>
        <taxon>Pezizomycotina</taxon>
        <taxon>Eurotiomycetes</taxon>
        <taxon>Eurotiomycetidae</taxon>
        <taxon>Eurotiales</taxon>
        <taxon>Aspergillaceae</taxon>
        <taxon>Aspergillus</taxon>
        <taxon>Aspergillus subgen. Fumigati</taxon>
    </lineage>
</organism>
<dbReference type="OrthoDB" id="10021397at2759"/>
<dbReference type="PANTHER" id="PTHR23501">
    <property type="entry name" value="MAJOR FACILITATOR SUPERFAMILY"/>
    <property type="match status" value="1"/>
</dbReference>
<feature type="transmembrane region" description="Helical" evidence="7">
    <location>
        <begin position="139"/>
        <end position="160"/>
    </location>
</feature>
<evidence type="ECO:0000256" key="2">
    <source>
        <dbReference type="ARBA" id="ARBA00007520"/>
    </source>
</evidence>
<evidence type="ECO:0000259" key="8">
    <source>
        <dbReference type="PROSITE" id="PS50850"/>
    </source>
</evidence>
<feature type="transmembrane region" description="Helical" evidence="7">
    <location>
        <begin position="248"/>
        <end position="267"/>
    </location>
</feature>
<evidence type="ECO:0000256" key="5">
    <source>
        <dbReference type="ARBA" id="ARBA00023136"/>
    </source>
</evidence>
<keyword evidence="4 7" id="KW-1133">Transmembrane helix</keyword>
<dbReference type="InterPro" id="IPR020846">
    <property type="entry name" value="MFS_dom"/>
</dbReference>